<feature type="compositionally biased region" description="Basic and acidic residues" evidence="3">
    <location>
        <begin position="134"/>
        <end position="149"/>
    </location>
</feature>
<dbReference type="OrthoDB" id="5373615at2759"/>
<dbReference type="PANTHER" id="PTHR31796">
    <property type="entry name" value="SUZ DOMAIN-CONTAINING PROTEIN 1"/>
    <property type="match status" value="1"/>
</dbReference>
<evidence type="ECO:0000256" key="1">
    <source>
        <dbReference type="ARBA" id="ARBA00007124"/>
    </source>
</evidence>
<feature type="domain" description="SUZ" evidence="4">
    <location>
        <begin position="104"/>
        <end position="175"/>
    </location>
</feature>
<dbReference type="Pfam" id="PF12752">
    <property type="entry name" value="SUZ"/>
    <property type="match status" value="1"/>
</dbReference>
<dbReference type="PANTHER" id="PTHR31796:SF2">
    <property type="entry name" value="SUZ DOMAIN-CONTAINING PROTEIN 1"/>
    <property type="match status" value="1"/>
</dbReference>
<comment type="similarity">
    <text evidence="1">Belongs to the SZRD1 family.</text>
</comment>
<evidence type="ECO:0000256" key="2">
    <source>
        <dbReference type="ARBA" id="ARBA00044802"/>
    </source>
</evidence>
<sequence length="258" mass="28956">MTDDVCESWEDVDVDKIVIKPNKKPTYSSILAANTKNEIDSGVGTSATVATGNVTFADNFESPLSVNNQNLNGESSSSSSSSFRIIQRVSNNIDDNDTDSPFTNQPKIILEDDNTRTKFVKGLRILNRPNKNSDSGKNETKSNEAENIHEKLKKSFKEKQAEYAKARLRILGEVMPDEDLVFNMTAAINLNNSSEQNQQTTQPTMMSDVFSNNNNNNKQPLLNLIRTNNDNDNERIIRQPLGPDGTRGFHHHHHHEKQ</sequence>
<dbReference type="Proteomes" id="UP000828236">
    <property type="component" value="Unassembled WGS sequence"/>
</dbReference>
<feature type="domain" description="SUZ-C" evidence="5">
    <location>
        <begin position="194"/>
        <end position="253"/>
    </location>
</feature>
<organism evidence="7 8">
    <name type="scientific">Dermatophagoides farinae</name>
    <name type="common">American house dust mite</name>
    <dbReference type="NCBI Taxonomy" id="6954"/>
    <lineage>
        <taxon>Eukaryota</taxon>
        <taxon>Metazoa</taxon>
        <taxon>Ecdysozoa</taxon>
        <taxon>Arthropoda</taxon>
        <taxon>Chelicerata</taxon>
        <taxon>Arachnida</taxon>
        <taxon>Acari</taxon>
        <taxon>Acariformes</taxon>
        <taxon>Sarcoptiformes</taxon>
        <taxon>Astigmata</taxon>
        <taxon>Psoroptidia</taxon>
        <taxon>Analgoidea</taxon>
        <taxon>Pyroglyphidae</taxon>
        <taxon>Dermatophagoidinae</taxon>
        <taxon>Dermatophagoides</taxon>
    </lineage>
</organism>
<dbReference type="InterPro" id="IPR024771">
    <property type="entry name" value="SUZ"/>
</dbReference>
<dbReference type="InterPro" id="IPR024642">
    <property type="entry name" value="SUZ-C"/>
</dbReference>
<evidence type="ECO:0000259" key="4">
    <source>
        <dbReference type="PROSITE" id="PS51673"/>
    </source>
</evidence>
<evidence type="ECO:0000313" key="7">
    <source>
        <dbReference type="EMBL" id="KAH9527268.1"/>
    </source>
</evidence>
<evidence type="ECO:0000313" key="8">
    <source>
        <dbReference type="Proteomes" id="UP000790347"/>
    </source>
</evidence>
<reference evidence="7" key="1">
    <citation type="submission" date="2013-05" db="EMBL/GenBank/DDBJ databases">
        <authorList>
            <person name="Yim A.K.Y."/>
            <person name="Chan T.F."/>
            <person name="Ji K.M."/>
            <person name="Liu X.Y."/>
            <person name="Zhou J.W."/>
            <person name="Li R.Q."/>
            <person name="Yang K.Y."/>
            <person name="Li J."/>
            <person name="Li M."/>
            <person name="Law P.T.W."/>
            <person name="Wu Y.L."/>
            <person name="Cai Z.L."/>
            <person name="Qin H."/>
            <person name="Bao Y."/>
            <person name="Leung R.K.K."/>
            <person name="Ng P.K.S."/>
            <person name="Zou J."/>
            <person name="Zhong X.J."/>
            <person name="Ran P.X."/>
            <person name="Zhong N.S."/>
            <person name="Liu Z.G."/>
            <person name="Tsui S.K.W."/>
        </authorList>
    </citation>
    <scope>NUCLEOTIDE SEQUENCE</scope>
    <source>
        <strain evidence="7">Derf</strain>
        <tissue evidence="7">Whole organism</tissue>
    </source>
</reference>
<dbReference type="PROSITE" id="PS51938">
    <property type="entry name" value="SUZ_C"/>
    <property type="match status" value="1"/>
</dbReference>
<feature type="region of interest" description="Disordered" evidence="3">
    <location>
        <begin position="237"/>
        <end position="258"/>
    </location>
</feature>
<feature type="compositionally biased region" description="Basic residues" evidence="3">
    <location>
        <begin position="248"/>
        <end position="258"/>
    </location>
</feature>
<dbReference type="Pfam" id="PF12901">
    <property type="entry name" value="SUZ-C"/>
    <property type="match status" value="1"/>
</dbReference>
<reference evidence="6" key="3">
    <citation type="journal article" date="2021" name="World Allergy Organ. J.">
        <title>Chromosome-level assembly of Dermatophagoides farinae genome and transcriptome reveals two novel allergens Der f 37 and Der f 39.</title>
        <authorList>
            <person name="Chen J."/>
            <person name="Cai Z."/>
            <person name="Fan D."/>
            <person name="Hu J."/>
            <person name="Hou Y."/>
            <person name="He Y."/>
            <person name="Zhang Z."/>
            <person name="Zhao Z."/>
            <person name="Gao P."/>
            <person name="Hu W."/>
            <person name="Sun J."/>
            <person name="Li J."/>
            <person name="Ji K."/>
        </authorList>
    </citation>
    <scope>NUCLEOTIDE SEQUENCE</scope>
    <source>
        <strain evidence="6">JKM2019</strain>
    </source>
</reference>
<dbReference type="EMBL" id="ASGP02000001">
    <property type="protein sequence ID" value="KAH9527268.1"/>
    <property type="molecule type" value="Genomic_DNA"/>
</dbReference>
<dbReference type="EMBL" id="SDOV01000004">
    <property type="protein sequence ID" value="KAH7641454.1"/>
    <property type="molecule type" value="Genomic_DNA"/>
</dbReference>
<reference evidence="6" key="2">
    <citation type="submission" date="2020-06" db="EMBL/GenBank/DDBJ databases">
        <authorList>
            <person name="Ji K."/>
            <person name="Li J."/>
        </authorList>
    </citation>
    <scope>NUCLEOTIDE SEQUENCE</scope>
    <source>
        <strain evidence="6">JKM2019</strain>
        <tissue evidence="6">Whole body</tissue>
    </source>
</reference>
<dbReference type="PROSITE" id="PS51673">
    <property type="entry name" value="SUZ"/>
    <property type="match status" value="1"/>
</dbReference>
<dbReference type="AlphaFoldDB" id="A0A922IEP2"/>
<proteinExistence type="inferred from homology"/>
<protein>
    <recommendedName>
        <fullName evidence="2">SUZ RNA-binding domain-containing</fullName>
    </recommendedName>
</protein>
<accession>A0A922IEP2</accession>
<evidence type="ECO:0000259" key="5">
    <source>
        <dbReference type="PROSITE" id="PS51938"/>
    </source>
</evidence>
<evidence type="ECO:0000313" key="6">
    <source>
        <dbReference type="EMBL" id="KAH7641454.1"/>
    </source>
</evidence>
<evidence type="ECO:0000256" key="3">
    <source>
        <dbReference type="SAM" id="MobiDB-lite"/>
    </source>
</evidence>
<dbReference type="Proteomes" id="UP000790347">
    <property type="component" value="Unassembled WGS sequence"/>
</dbReference>
<comment type="caution">
    <text evidence="7">The sequence shown here is derived from an EMBL/GenBank/DDBJ whole genome shotgun (WGS) entry which is preliminary data.</text>
</comment>
<keyword evidence="8" id="KW-1185">Reference proteome</keyword>
<reference evidence="7" key="4">
    <citation type="journal article" date="2022" name="Res Sq">
        <title>Comparative Genomics Reveals Insights into the Divergent Evolution of Astigmatic Mites and Household Pest Adaptations.</title>
        <authorList>
            <person name="Xiong Q."/>
            <person name="Wan A.T.-Y."/>
            <person name="Liu X.-Y."/>
            <person name="Fung C.S.-H."/>
            <person name="Xiao X."/>
            <person name="Malainual N."/>
            <person name="Hou J."/>
            <person name="Wang L."/>
            <person name="Wang M."/>
            <person name="Yang K."/>
            <person name="Cui Y."/>
            <person name="Leung E."/>
            <person name="Nong W."/>
            <person name="Shin S.-K."/>
            <person name="Au S."/>
            <person name="Jeong K.Y."/>
            <person name="Chew F.T."/>
            <person name="Hui J."/>
            <person name="Leung T.F."/>
            <person name="Tungtrongchitr A."/>
            <person name="Zhong N."/>
            <person name="Liu Z."/>
            <person name="Tsui S."/>
        </authorList>
    </citation>
    <scope>NUCLEOTIDE SEQUENCE</scope>
    <source>
        <strain evidence="7">Derf</strain>
        <tissue evidence="7">Whole organism</tissue>
    </source>
</reference>
<feature type="region of interest" description="Disordered" evidence="3">
    <location>
        <begin position="126"/>
        <end position="149"/>
    </location>
</feature>
<name>A0A922IEP2_DERFA</name>
<gene>
    <name evidence="7" type="primary">SZRD1</name>
    <name evidence="7" type="ORF">DERF_001294</name>
    <name evidence="6" type="ORF">HUG17_4498</name>
</gene>
<dbReference type="InterPro" id="IPR039228">
    <property type="entry name" value="SZRD1"/>
</dbReference>